<protein>
    <submittedName>
        <fullName evidence="3">DUF6249 domain-containing protein</fullName>
    </submittedName>
</protein>
<sequence>MQQVLIPMVVIGIPFLGIVYIIRIYTNYILKKNMIEKGFVNEEAQALFREQKTNNSLGSLKWGILMITVGLALVVSDFLPFAYDSTAKYGIIAAFVGIGFLVYYQIAKKISEKE</sequence>
<keyword evidence="1" id="KW-1133">Transmembrane helix</keyword>
<gene>
    <name evidence="3" type="ORF">QWY31_14495</name>
</gene>
<reference evidence="3" key="1">
    <citation type="submission" date="2023-06" db="EMBL/GenBank/DDBJ databases">
        <title>Cytophagales bacterium Strain LB-30, isolated from soil.</title>
        <authorList>
            <person name="Liu B."/>
        </authorList>
    </citation>
    <scope>NUCLEOTIDE SEQUENCE</scope>
    <source>
        <strain evidence="3">LB-30</strain>
    </source>
</reference>
<feature type="domain" description="DUF6249" evidence="2">
    <location>
        <begin position="6"/>
        <end position="107"/>
    </location>
</feature>
<dbReference type="Proteomes" id="UP001168552">
    <property type="component" value="Unassembled WGS sequence"/>
</dbReference>
<evidence type="ECO:0000259" key="2">
    <source>
        <dbReference type="Pfam" id="PF19762"/>
    </source>
</evidence>
<evidence type="ECO:0000256" key="1">
    <source>
        <dbReference type="SAM" id="Phobius"/>
    </source>
</evidence>
<organism evidence="3 4">
    <name type="scientific">Shiella aurantiaca</name>
    <dbReference type="NCBI Taxonomy" id="3058365"/>
    <lineage>
        <taxon>Bacteria</taxon>
        <taxon>Pseudomonadati</taxon>
        <taxon>Bacteroidota</taxon>
        <taxon>Cytophagia</taxon>
        <taxon>Cytophagales</taxon>
        <taxon>Shiellaceae</taxon>
        <taxon>Shiella</taxon>
    </lineage>
</organism>
<evidence type="ECO:0000313" key="4">
    <source>
        <dbReference type="Proteomes" id="UP001168552"/>
    </source>
</evidence>
<accession>A0ABT8F8A9</accession>
<proteinExistence type="predicted"/>
<keyword evidence="4" id="KW-1185">Reference proteome</keyword>
<name>A0ABT8F8A9_9BACT</name>
<evidence type="ECO:0000313" key="3">
    <source>
        <dbReference type="EMBL" id="MDN4166717.1"/>
    </source>
</evidence>
<comment type="caution">
    <text evidence="3">The sequence shown here is derived from an EMBL/GenBank/DDBJ whole genome shotgun (WGS) entry which is preliminary data.</text>
</comment>
<feature type="transmembrane region" description="Helical" evidence="1">
    <location>
        <begin position="89"/>
        <end position="106"/>
    </location>
</feature>
<feature type="transmembrane region" description="Helical" evidence="1">
    <location>
        <begin position="62"/>
        <end position="83"/>
    </location>
</feature>
<dbReference type="InterPro" id="IPR046216">
    <property type="entry name" value="DUF6249"/>
</dbReference>
<dbReference type="Pfam" id="PF19762">
    <property type="entry name" value="DUF6249"/>
    <property type="match status" value="1"/>
</dbReference>
<feature type="transmembrane region" description="Helical" evidence="1">
    <location>
        <begin position="6"/>
        <end position="25"/>
    </location>
</feature>
<dbReference type="RefSeq" id="WP_320005255.1">
    <property type="nucleotide sequence ID" value="NZ_JAUHJS010000008.1"/>
</dbReference>
<dbReference type="EMBL" id="JAUHJS010000008">
    <property type="protein sequence ID" value="MDN4166717.1"/>
    <property type="molecule type" value="Genomic_DNA"/>
</dbReference>
<keyword evidence="1" id="KW-0472">Membrane</keyword>
<keyword evidence="1" id="KW-0812">Transmembrane</keyword>